<dbReference type="OrthoDB" id="9919050at2"/>
<evidence type="ECO:0000313" key="1">
    <source>
        <dbReference type="EMBL" id="KZB60487.1"/>
    </source>
</evidence>
<comment type="caution">
    <text evidence="1">The sequence shown here is derived from an EMBL/GenBank/DDBJ whole genome shotgun (WGS) entry which is preliminary data.</text>
</comment>
<dbReference type="AlphaFoldDB" id="A0A154L004"/>
<reference evidence="1 2" key="1">
    <citation type="submission" date="2015-12" db="EMBL/GenBank/DDBJ databases">
        <title>Genome sequence of Thalassospira lucentensis MCCC 1A02072.</title>
        <authorList>
            <person name="Lu L."/>
            <person name="Lai Q."/>
            <person name="Shao Z."/>
            <person name="Qian P."/>
        </authorList>
    </citation>
    <scope>NUCLEOTIDE SEQUENCE [LARGE SCALE GENOMIC DNA]</scope>
    <source>
        <strain evidence="1 2">MCCC 1A02072</strain>
    </source>
</reference>
<proteinExistence type="predicted"/>
<organism evidence="1 2">
    <name type="scientific">Thalassospira lucentensis</name>
    <dbReference type="NCBI Taxonomy" id="168935"/>
    <lineage>
        <taxon>Bacteria</taxon>
        <taxon>Pseudomonadati</taxon>
        <taxon>Pseudomonadota</taxon>
        <taxon>Alphaproteobacteria</taxon>
        <taxon>Rhodospirillales</taxon>
        <taxon>Thalassospiraceae</taxon>
        <taxon>Thalassospira</taxon>
    </lineage>
</organism>
<protein>
    <submittedName>
        <fullName evidence="1">Uncharacterized protein</fullName>
    </submittedName>
</protein>
<dbReference type="Proteomes" id="UP000076335">
    <property type="component" value="Unassembled WGS sequence"/>
</dbReference>
<evidence type="ECO:0000313" key="2">
    <source>
        <dbReference type="Proteomes" id="UP000076335"/>
    </source>
</evidence>
<sequence>MSSGLVSNKKCVLIDTFSFHSFLNSGFFYCWSLADQYDIVLLVEQGKENSAALQVLKNTGKIVRIEVMPAWSRRWALFRWLGGTLPHLISELKPALVLMNSWHSFHQKIISRFVREICPDTPIAICSSVHIPITDFEVTAQHLVGARKSAWQKRWPWLPRILSDLAHDTWGRWVGIRDFKLLPLLFAGKAIQQSHCPWQGKLFLKDEGELYDAVLCYTEVERTGYAMEMLELEKIHFVRHPMSVVATQALFSTGQKGARIAVLPSSCLDYDNGDSIDQQIDALASLWGDALEIIQQQSDLPEIWWKLHPSFVDDPVMTTVTERLAERLSGFQSMTGKITAEAMIVESSVVVGDVSSALLWAMRLGQRRILSLDIFDMPIGDEMSHYPNIFVIDALENLKSLGRDFYSGEMKDDNQNSGNPTALEFLSSLRSS</sequence>
<dbReference type="RefSeq" id="WP_062953485.1">
    <property type="nucleotide sequence ID" value="NZ_LPVY01000025.1"/>
</dbReference>
<accession>A0A154L004</accession>
<dbReference type="EMBL" id="LPVY01000025">
    <property type="protein sequence ID" value="KZB60487.1"/>
    <property type="molecule type" value="Genomic_DNA"/>
</dbReference>
<name>A0A154L004_9PROT</name>
<gene>
    <name evidence="1" type="ORF">AUP42_08000</name>
</gene>